<protein>
    <submittedName>
        <fullName evidence="1">Uncharacterized protein</fullName>
    </submittedName>
</protein>
<accession>A0A7S3USG9</accession>
<dbReference type="AlphaFoldDB" id="A0A7S3USG9"/>
<sequence>MGQNGSSREEALDPEFDLRKFSVPSRRAVNQSLFVACGNYGNALHLRDNPFAIHRLLEEKKKPNDHGRCITARYSQGRSYEFTFTFPDKTLLQELEDSIRNAPFEPIILCVPSRPRSQNERPGESTFERSILFSAPTTTGSGTENFMDIPLLLVIEKQFFEEYMEKTKPIRRNDRKVFFLVLNEENRGVSWARQATKSFLECFQTNQMHGSNLSTLWMDDDVKNFKLRPVKSKAKYSQWPDMDGITCLRKLIRLRTELREAPNGVDASIVALRSPRHLRFFKEPKHFIAYSVAIDFQCALMTLNDTTKQASFLPRQQRQQHRAYWEHLISEKKRDRVVQHCYFQGEDFRLCEQLVDEKKRPTTIFANYYFLDEINGPGAAETEKKQKINLTEEPAFADIQIPAWLYDVFYGVKQKKDGKKHSKPDCRYIKNPRCRVDVLSPGEADAREPCTECCKECVVDYGEVCSYYKAVRGTVFHTDQVCAGKGLLPIQSGSVEELAGLKPCRICATDCPQPWYGVEKGGKKT</sequence>
<name>A0A7S3USG9_HETAK</name>
<dbReference type="EMBL" id="HBIU01005709">
    <property type="protein sequence ID" value="CAE0623531.1"/>
    <property type="molecule type" value="Transcribed_RNA"/>
</dbReference>
<evidence type="ECO:0000313" key="1">
    <source>
        <dbReference type="EMBL" id="CAE0623531.1"/>
    </source>
</evidence>
<organism evidence="1">
    <name type="scientific">Heterosigma akashiwo</name>
    <name type="common">Chromophytic alga</name>
    <name type="synonym">Heterosigma carterae</name>
    <dbReference type="NCBI Taxonomy" id="2829"/>
    <lineage>
        <taxon>Eukaryota</taxon>
        <taxon>Sar</taxon>
        <taxon>Stramenopiles</taxon>
        <taxon>Ochrophyta</taxon>
        <taxon>Raphidophyceae</taxon>
        <taxon>Chattonellales</taxon>
        <taxon>Chattonellaceae</taxon>
        <taxon>Heterosigma</taxon>
    </lineage>
</organism>
<reference evidence="1" key="1">
    <citation type="submission" date="2021-01" db="EMBL/GenBank/DDBJ databases">
        <authorList>
            <person name="Corre E."/>
            <person name="Pelletier E."/>
            <person name="Niang G."/>
            <person name="Scheremetjew M."/>
            <person name="Finn R."/>
            <person name="Kale V."/>
            <person name="Holt S."/>
            <person name="Cochrane G."/>
            <person name="Meng A."/>
            <person name="Brown T."/>
            <person name="Cohen L."/>
        </authorList>
    </citation>
    <scope>NUCLEOTIDE SEQUENCE</scope>
    <source>
        <strain evidence="1">CCMP3107</strain>
    </source>
</reference>
<proteinExistence type="predicted"/>
<gene>
    <name evidence="1" type="ORF">HAKA00212_LOCUS2197</name>
</gene>